<dbReference type="PROSITE" id="PS50928">
    <property type="entry name" value="ABC_TM1"/>
    <property type="match status" value="1"/>
</dbReference>
<dbReference type="Gene3D" id="1.10.3720.10">
    <property type="entry name" value="MetI-like"/>
    <property type="match status" value="1"/>
</dbReference>
<comment type="subcellular location">
    <subcellularLocation>
        <location evidence="1 7">Cell membrane</location>
        <topology evidence="1 7">Multi-pass membrane protein</topology>
    </subcellularLocation>
</comment>
<keyword evidence="3" id="KW-1003">Cell membrane</keyword>
<comment type="similarity">
    <text evidence="7">Belongs to the binding-protein-dependent transport system permease family.</text>
</comment>
<gene>
    <name evidence="10" type="ORF">FCI23_08470</name>
</gene>
<comment type="caution">
    <text evidence="10">The sequence shown here is derived from an EMBL/GenBank/DDBJ whole genome shotgun (WGS) entry which is preliminary data.</text>
</comment>
<dbReference type="GO" id="GO:0005886">
    <property type="term" value="C:plasma membrane"/>
    <property type="evidence" value="ECO:0007669"/>
    <property type="project" value="UniProtKB-SubCell"/>
</dbReference>
<accession>A0A4U0SPJ8</accession>
<keyword evidence="2 7" id="KW-0813">Transport</keyword>
<feature type="transmembrane region" description="Helical" evidence="7">
    <location>
        <begin position="170"/>
        <end position="190"/>
    </location>
</feature>
<feature type="transmembrane region" description="Helical" evidence="7">
    <location>
        <begin position="137"/>
        <end position="158"/>
    </location>
</feature>
<keyword evidence="6 7" id="KW-0472">Membrane</keyword>
<dbReference type="InterPro" id="IPR035906">
    <property type="entry name" value="MetI-like_sf"/>
</dbReference>
<dbReference type="RefSeq" id="WP_136722858.1">
    <property type="nucleotide sequence ID" value="NZ_SUMC01000006.1"/>
</dbReference>
<dbReference type="Pfam" id="PF00528">
    <property type="entry name" value="BPD_transp_1"/>
    <property type="match status" value="1"/>
</dbReference>
<evidence type="ECO:0000256" key="7">
    <source>
        <dbReference type="RuleBase" id="RU363032"/>
    </source>
</evidence>
<evidence type="ECO:0000256" key="8">
    <source>
        <dbReference type="SAM" id="MobiDB-lite"/>
    </source>
</evidence>
<evidence type="ECO:0000259" key="9">
    <source>
        <dbReference type="PROSITE" id="PS50928"/>
    </source>
</evidence>
<dbReference type="PANTHER" id="PTHR30151">
    <property type="entry name" value="ALKANE SULFONATE ABC TRANSPORTER-RELATED, MEMBRANE SUBUNIT"/>
    <property type="match status" value="1"/>
</dbReference>
<evidence type="ECO:0000256" key="4">
    <source>
        <dbReference type="ARBA" id="ARBA00022692"/>
    </source>
</evidence>
<evidence type="ECO:0000256" key="3">
    <source>
        <dbReference type="ARBA" id="ARBA00022475"/>
    </source>
</evidence>
<feature type="transmembrane region" description="Helical" evidence="7">
    <location>
        <begin position="291"/>
        <end position="313"/>
    </location>
</feature>
<name>A0A4U0SPJ8_9ACTN</name>
<dbReference type="Proteomes" id="UP000305778">
    <property type="component" value="Unassembled WGS sequence"/>
</dbReference>
<evidence type="ECO:0000313" key="10">
    <source>
        <dbReference type="EMBL" id="TKA11862.1"/>
    </source>
</evidence>
<dbReference type="SUPFAM" id="SSF161098">
    <property type="entry name" value="MetI-like"/>
    <property type="match status" value="1"/>
</dbReference>
<dbReference type="GO" id="GO:0042918">
    <property type="term" value="P:alkanesulfonate transmembrane transport"/>
    <property type="evidence" value="ECO:0007669"/>
    <property type="project" value="UniProtKB-ARBA"/>
</dbReference>
<proteinExistence type="inferred from homology"/>
<dbReference type="OrthoDB" id="9796361at2"/>
<feature type="domain" description="ABC transmembrane type-1" evidence="9">
    <location>
        <begin position="130"/>
        <end position="314"/>
    </location>
</feature>
<evidence type="ECO:0000256" key="2">
    <source>
        <dbReference type="ARBA" id="ARBA00022448"/>
    </source>
</evidence>
<keyword evidence="5 7" id="KW-1133">Transmembrane helix</keyword>
<sequence>MSVQEHVTPGAAPPGNAGEPAAGPEPGAGPQEAVAGTAGTRAGAAGAGAATSGAAPTAAPRLTIRPARQARRGFRVPRSVRRASGPVGVLLVWYLAGVSGLLPTSVLASPVDVLRQAWDLTANGQLPSAIVASGKRAATGFAIGAVIALVLALTAGLFRLGEDVVDSSMGMFRAIPWVGLIPLFIVWFGIDETPKIALVALGVTYPLYFNIYGGIRSADSQLIEAARMLGLGRIGLIRYVILPSALPGALIGLRYALSTAWLALVFAEQVNASNGIGYLMSNAQQYFRTDVIVLCLAVYAILGLLCDFVVRLLSKRLLTWRASFDGDGA</sequence>
<feature type="transmembrane region" description="Helical" evidence="7">
    <location>
        <begin position="196"/>
        <end position="215"/>
    </location>
</feature>
<feature type="transmembrane region" description="Helical" evidence="7">
    <location>
        <begin position="236"/>
        <end position="257"/>
    </location>
</feature>
<dbReference type="PANTHER" id="PTHR30151:SF38">
    <property type="entry name" value="ALIPHATIC SULFONATES TRANSPORT PERMEASE PROTEIN SSUC-RELATED"/>
    <property type="match status" value="1"/>
</dbReference>
<dbReference type="FunFam" id="1.10.3720.10:FF:000003">
    <property type="entry name" value="Aliphatic sulfonate ABC transporter permease"/>
    <property type="match status" value="1"/>
</dbReference>
<dbReference type="EMBL" id="SUMC01000006">
    <property type="protein sequence ID" value="TKA11862.1"/>
    <property type="molecule type" value="Genomic_DNA"/>
</dbReference>
<organism evidence="10 11">
    <name type="scientific">Actinacidiphila oryziradicis</name>
    <dbReference type="NCBI Taxonomy" id="2571141"/>
    <lineage>
        <taxon>Bacteria</taxon>
        <taxon>Bacillati</taxon>
        <taxon>Actinomycetota</taxon>
        <taxon>Actinomycetes</taxon>
        <taxon>Kitasatosporales</taxon>
        <taxon>Streptomycetaceae</taxon>
        <taxon>Actinacidiphila</taxon>
    </lineage>
</organism>
<keyword evidence="11" id="KW-1185">Reference proteome</keyword>
<feature type="compositionally biased region" description="Low complexity" evidence="8">
    <location>
        <begin position="9"/>
        <end position="59"/>
    </location>
</feature>
<dbReference type="AlphaFoldDB" id="A0A4U0SPJ8"/>
<evidence type="ECO:0000256" key="5">
    <source>
        <dbReference type="ARBA" id="ARBA00022989"/>
    </source>
</evidence>
<reference evidence="10 11" key="1">
    <citation type="submission" date="2019-04" db="EMBL/GenBank/DDBJ databases">
        <title>Streptomyces oryziradicis sp. nov., a novel actinomycete isolated from rhizosphere soil of rice (Oryza sativa L.).</title>
        <authorList>
            <person name="Li C."/>
        </authorList>
    </citation>
    <scope>NUCLEOTIDE SEQUENCE [LARGE SCALE GENOMIC DNA]</scope>
    <source>
        <strain evidence="10 11">NEAU-C40</strain>
    </source>
</reference>
<keyword evidence="4 7" id="KW-0812">Transmembrane</keyword>
<protein>
    <submittedName>
        <fullName evidence="10">ABC transporter permease</fullName>
    </submittedName>
</protein>
<evidence type="ECO:0000256" key="1">
    <source>
        <dbReference type="ARBA" id="ARBA00004651"/>
    </source>
</evidence>
<evidence type="ECO:0000313" key="11">
    <source>
        <dbReference type="Proteomes" id="UP000305778"/>
    </source>
</evidence>
<evidence type="ECO:0000256" key="6">
    <source>
        <dbReference type="ARBA" id="ARBA00023136"/>
    </source>
</evidence>
<feature type="region of interest" description="Disordered" evidence="8">
    <location>
        <begin position="1"/>
        <end position="63"/>
    </location>
</feature>
<dbReference type="InterPro" id="IPR000515">
    <property type="entry name" value="MetI-like"/>
</dbReference>
<dbReference type="CDD" id="cd06261">
    <property type="entry name" value="TM_PBP2"/>
    <property type="match status" value="1"/>
</dbReference>
<feature type="transmembrane region" description="Helical" evidence="7">
    <location>
        <begin position="87"/>
        <end position="108"/>
    </location>
</feature>